<keyword evidence="4" id="KW-0274">FAD</keyword>
<evidence type="ECO:0000256" key="1">
    <source>
        <dbReference type="ARBA" id="ARBA00001974"/>
    </source>
</evidence>
<dbReference type="SUPFAM" id="SSF56645">
    <property type="entry name" value="Acyl-CoA dehydrogenase NM domain-like"/>
    <property type="match status" value="1"/>
</dbReference>
<sequence length="135" mass="14181">MGRKGFKSVWTANRIGGAAYLHAVYVFGLGRKGITAFLVGAGSPGLHVGPPLQKLGIKASSTCPVHFDDVEVSEDCILGEVGEGYKVAMSLLNEGRIGAASRLNRNITVVPVTETPLQALSSAGELCSRIQCRDP</sequence>
<name>A0ABN8XIW6_RANTA</name>
<keyword evidence="3" id="KW-0285">Flavoprotein</keyword>
<proteinExistence type="predicted"/>
<evidence type="ECO:0000256" key="4">
    <source>
        <dbReference type="ARBA" id="ARBA00022827"/>
    </source>
</evidence>
<reference evidence="6" key="1">
    <citation type="submission" date="2023-04" db="EMBL/GenBank/DDBJ databases">
        <authorList>
            <consortium name="ELIXIR-Norway"/>
        </authorList>
    </citation>
    <scope>NUCLEOTIDE SEQUENCE [LARGE SCALE GENOMIC DNA]</scope>
</reference>
<organism evidence="6 7">
    <name type="scientific">Rangifer tarandus platyrhynchus</name>
    <name type="common">Svalbard reindeer</name>
    <dbReference type="NCBI Taxonomy" id="3082113"/>
    <lineage>
        <taxon>Eukaryota</taxon>
        <taxon>Metazoa</taxon>
        <taxon>Chordata</taxon>
        <taxon>Craniata</taxon>
        <taxon>Vertebrata</taxon>
        <taxon>Euteleostomi</taxon>
        <taxon>Mammalia</taxon>
        <taxon>Eutheria</taxon>
        <taxon>Laurasiatheria</taxon>
        <taxon>Artiodactyla</taxon>
        <taxon>Ruminantia</taxon>
        <taxon>Pecora</taxon>
        <taxon>Cervidae</taxon>
        <taxon>Odocoileinae</taxon>
        <taxon>Rangifer</taxon>
    </lineage>
</organism>
<dbReference type="PANTHER" id="PTHR43884:SF1">
    <property type="entry name" value="SHORT_BRANCHED CHAIN SPECIFIC ACYL-COA DEHYDROGENASE, MITOCHONDRIAL"/>
    <property type="match status" value="1"/>
</dbReference>
<dbReference type="Gene3D" id="1.20.140.10">
    <property type="entry name" value="Butyryl-CoA Dehydrogenase, subunit A, domain 3"/>
    <property type="match status" value="1"/>
</dbReference>
<dbReference type="InterPro" id="IPR046373">
    <property type="entry name" value="Acyl-CoA_Oxase/DH_mid-dom_sf"/>
</dbReference>
<protein>
    <submittedName>
        <fullName evidence="6">Uncharacterized protein</fullName>
    </submittedName>
</protein>
<gene>
    <name evidence="6" type="ORF">MRATA1EN1_LOCUS30840</name>
</gene>
<evidence type="ECO:0000313" key="7">
    <source>
        <dbReference type="Proteomes" id="UP001176941"/>
    </source>
</evidence>
<comment type="pathway">
    <text evidence="2">Lipid metabolism.</text>
</comment>
<accession>A0ABN8XIW6</accession>
<comment type="caution">
    <text evidence="6">The sequence shown here is derived from an EMBL/GenBank/DDBJ whole genome shotgun (WGS) entry which is preliminary data.</text>
</comment>
<keyword evidence="7" id="KW-1185">Reference proteome</keyword>
<evidence type="ECO:0000256" key="2">
    <source>
        <dbReference type="ARBA" id="ARBA00005189"/>
    </source>
</evidence>
<dbReference type="Gene3D" id="2.40.110.10">
    <property type="entry name" value="Butyryl-CoA Dehydrogenase, subunit A, domain 2"/>
    <property type="match status" value="1"/>
</dbReference>
<dbReference type="InterPro" id="IPR009100">
    <property type="entry name" value="AcylCoA_DH/oxidase_NM_dom_sf"/>
</dbReference>
<dbReference type="PANTHER" id="PTHR43884">
    <property type="entry name" value="ACYL-COA DEHYDROGENASE"/>
    <property type="match status" value="1"/>
</dbReference>
<comment type="cofactor">
    <cofactor evidence="1">
        <name>FAD</name>
        <dbReference type="ChEBI" id="CHEBI:57692"/>
    </cofactor>
</comment>
<dbReference type="Proteomes" id="UP001176941">
    <property type="component" value="Unassembled WGS sequence"/>
</dbReference>
<evidence type="ECO:0000256" key="3">
    <source>
        <dbReference type="ARBA" id="ARBA00022630"/>
    </source>
</evidence>
<evidence type="ECO:0000313" key="6">
    <source>
        <dbReference type="EMBL" id="CAI9149222.1"/>
    </source>
</evidence>
<evidence type="ECO:0000256" key="5">
    <source>
        <dbReference type="ARBA" id="ARBA00023002"/>
    </source>
</evidence>
<dbReference type="EMBL" id="CATKSN020000184">
    <property type="protein sequence ID" value="CAI9149222.1"/>
    <property type="molecule type" value="Genomic_DNA"/>
</dbReference>
<keyword evidence="5" id="KW-0560">Oxidoreductase</keyword>